<dbReference type="Gene3D" id="3.30.450.40">
    <property type="match status" value="1"/>
</dbReference>
<evidence type="ECO:0000313" key="3">
    <source>
        <dbReference type="Proteomes" id="UP000292345"/>
    </source>
</evidence>
<dbReference type="Proteomes" id="UP000292345">
    <property type="component" value="Unassembled WGS sequence"/>
</dbReference>
<name>A0A4Q7E106_9GAMM</name>
<dbReference type="InterPro" id="IPR029016">
    <property type="entry name" value="GAF-like_dom_sf"/>
</dbReference>
<keyword evidence="2" id="KW-0418">Kinase</keyword>
<dbReference type="PANTHER" id="PTHR43102:SF2">
    <property type="entry name" value="GAF DOMAIN-CONTAINING PROTEIN"/>
    <property type="match status" value="1"/>
</dbReference>
<dbReference type="GO" id="GO:0016301">
    <property type="term" value="F:kinase activity"/>
    <property type="evidence" value="ECO:0007669"/>
    <property type="project" value="UniProtKB-KW"/>
</dbReference>
<dbReference type="RefSeq" id="WP_125717996.1">
    <property type="nucleotide sequence ID" value="NZ_PPUZ01000062.1"/>
</dbReference>
<comment type="caution">
    <text evidence="2">The sequence shown here is derived from an EMBL/GenBank/DDBJ whole genome shotgun (WGS) entry which is preliminary data.</text>
</comment>
<dbReference type="SMART" id="SM00065">
    <property type="entry name" value="GAF"/>
    <property type="match status" value="1"/>
</dbReference>
<proteinExistence type="predicted"/>
<dbReference type="SUPFAM" id="SSF55781">
    <property type="entry name" value="GAF domain-like"/>
    <property type="match status" value="1"/>
</dbReference>
<reference evidence="2 3" key="1">
    <citation type="submission" date="2018-01" db="EMBL/GenBank/DDBJ databases">
        <title>Co-occurrence of chitin degradation, pigmentation and bioactivity in marine Pseudoalteromonas.</title>
        <authorList>
            <person name="Paulsen S."/>
            <person name="Gram L."/>
            <person name="Machado H."/>
        </authorList>
    </citation>
    <scope>NUCLEOTIDE SEQUENCE [LARGE SCALE GENOMIC DNA]</scope>
    <source>
        <strain evidence="2 3">S1946</strain>
    </source>
</reference>
<protein>
    <submittedName>
        <fullName evidence="2">Histidine kinase</fullName>
    </submittedName>
</protein>
<dbReference type="EMBL" id="PPUZ01000062">
    <property type="protein sequence ID" value="RZM74759.1"/>
    <property type="molecule type" value="Genomic_DNA"/>
</dbReference>
<feature type="domain" description="GAF" evidence="1">
    <location>
        <begin position="26"/>
        <end position="166"/>
    </location>
</feature>
<gene>
    <name evidence="2" type="ORF">C3B51_19340</name>
</gene>
<dbReference type="PANTHER" id="PTHR43102">
    <property type="entry name" value="SLR1143 PROTEIN"/>
    <property type="match status" value="1"/>
</dbReference>
<dbReference type="AlphaFoldDB" id="A0A4Q7E106"/>
<dbReference type="Pfam" id="PF01590">
    <property type="entry name" value="GAF"/>
    <property type="match status" value="1"/>
</dbReference>
<sequence length="168" mass="18885">MKNPPLPDNEALRLKTLHDLKALDTLPDAELDRLTEFAAHVFNVPIALISLVDSDRQWFKSKVGLDAEQTHRDISFCGHAICQEGVFVVDNALKDERFFDNPLVTGELSIRFYAGCPLRHPNGSQIGTLCLIDFEPREFNDHDASILTQVAADVVERLVKLARQQTFS</sequence>
<evidence type="ECO:0000313" key="2">
    <source>
        <dbReference type="EMBL" id="RZM74759.1"/>
    </source>
</evidence>
<dbReference type="InterPro" id="IPR003018">
    <property type="entry name" value="GAF"/>
</dbReference>
<organism evidence="2 3">
    <name type="scientific">Pseudoalteromonas rubra</name>
    <dbReference type="NCBI Taxonomy" id="43658"/>
    <lineage>
        <taxon>Bacteria</taxon>
        <taxon>Pseudomonadati</taxon>
        <taxon>Pseudomonadota</taxon>
        <taxon>Gammaproteobacteria</taxon>
        <taxon>Alteromonadales</taxon>
        <taxon>Pseudoalteromonadaceae</taxon>
        <taxon>Pseudoalteromonas</taxon>
    </lineage>
</organism>
<evidence type="ECO:0000259" key="1">
    <source>
        <dbReference type="SMART" id="SM00065"/>
    </source>
</evidence>
<accession>A0A4Q7E106</accession>
<keyword evidence="2" id="KW-0808">Transferase</keyword>